<dbReference type="Proteomes" id="UP000001449">
    <property type="component" value="Chromosome 6"/>
</dbReference>
<feature type="domain" description="tRNA/rRNA methyltransferase SpoU type" evidence="5">
    <location>
        <begin position="1"/>
        <end position="151"/>
    </location>
</feature>
<protein>
    <recommendedName>
        <fullName evidence="5">tRNA/rRNA methyltransferase SpoU type domain-containing protein</fullName>
    </recommendedName>
</protein>
<evidence type="ECO:0000256" key="2">
    <source>
        <dbReference type="ARBA" id="ARBA00022603"/>
    </source>
</evidence>
<organism evidence="6 7">
    <name type="scientific">Thalassiosira pseudonana</name>
    <name type="common">Marine diatom</name>
    <name type="synonym">Cyclotella nana</name>
    <dbReference type="NCBI Taxonomy" id="35128"/>
    <lineage>
        <taxon>Eukaryota</taxon>
        <taxon>Sar</taxon>
        <taxon>Stramenopiles</taxon>
        <taxon>Ochrophyta</taxon>
        <taxon>Bacillariophyta</taxon>
        <taxon>Coscinodiscophyceae</taxon>
        <taxon>Thalassiosirophycidae</taxon>
        <taxon>Thalassiosirales</taxon>
        <taxon>Thalassiosiraceae</taxon>
        <taxon>Thalassiosira</taxon>
    </lineage>
</organism>
<keyword evidence="2" id="KW-0489">Methyltransferase</keyword>
<dbReference type="InParanoid" id="B8C4T4"/>
<keyword evidence="3" id="KW-0808">Transferase</keyword>
<evidence type="ECO:0000259" key="5">
    <source>
        <dbReference type="Pfam" id="PF00588"/>
    </source>
</evidence>
<dbReference type="GO" id="GO:0003723">
    <property type="term" value="F:RNA binding"/>
    <property type="evidence" value="ECO:0007669"/>
    <property type="project" value="InterPro"/>
</dbReference>
<dbReference type="RefSeq" id="XP_002291274.1">
    <property type="nucleotide sequence ID" value="XM_002291238.1"/>
</dbReference>
<dbReference type="EMBL" id="CM000643">
    <property type="protein sequence ID" value="EED91381.1"/>
    <property type="molecule type" value="Genomic_DNA"/>
</dbReference>
<proteinExistence type="inferred from homology"/>
<dbReference type="InterPro" id="IPR001537">
    <property type="entry name" value="SpoU_MeTrfase"/>
</dbReference>
<dbReference type="HOGENOM" id="CLU_056931_3_2_1"/>
<dbReference type="Pfam" id="PF00588">
    <property type="entry name" value="SpoU_methylase"/>
    <property type="match status" value="1"/>
</dbReference>
<name>B8C4T4_THAPS</name>
<dbReference type="SUPFAM" id="SSF75217">
    <property type="entry name" value="alpha/beta knot"/>
    <property type="match status" value="1"/>
</dbReference>
<dbReference type="STRING" id="35128.B8C4T4"/>
<dbReference type="GO" id="GO:0032259">
    <property type="term" value="P:methylation"/>
    <property type="evidence" value="ECO:0007669"/>
    <property type="project" value="UniProtKB-KW"/>
</dbReference>
<evidence type="ECO:0000313" key="7">
    <source>
        <dbReference type="Proteomes" id="UP000001449"/>
    </source>
</evidence>
<dbReference type="PaxDb" id="35128-Thaps6607"/>
<evidence type="ECO:0000256" key="3">
    <source>
        <dbReference type="ARBA" id="ARBA00022679"/>
    </source>
</evidence>
<dbReference type="eggNOG" id="ENOG502QZ8F">
    <property type="taxonomic scope" value="Eukaryota"/>
</dbReference>
<dbReference type="PANTHER" id="PTHR42786">
    <property type="entry name" value="TRNA/RRNA METHYLTRANSFERASE"/>
    <property type="match status" value="1"/>
</dbReference>
<dbReference type="GO" id="GO:0006396">
    <property type="term" value="P:RNA processing"/>
    <property type="evidence" value="ECO:0007669"/>
    <property type="project" value="InterPro"/>
</dbReference>
<evidence type="ECO:0000256" key="4">
    <source>
        <dbReference type="ARBA" id="ARBA00022691"/>
    </source>
</evidence>
<dbReference type="Gene3D" id="3.40.1280.10">
    <property type="match status" value="1"/>
</dbReference>
<reference evidence="6 7" key="1">
    <citation type="journal article" date="2004" name="Science">
        <title>The genome of the diatom Thalassiosira pseudonana: ecology, evolution, and metabolism.</title>
        <authorList>
            <person name="Armbrust E.V."/>
            <person name="Berges J.A."/>
            <person name="Bowler C."/>
            <person name="Green B.R."/>
            <person name="Martinez D."/>
            <person name="Putnam N.H."/>
            <person name="Zhou S."/>
            <person name="Allen A.E."/>
            <person name="Apt K.E."/>
            <person name="Bechner M."/>
            <person name="Brzezinski M.A."/>
            <person name="Chaal B.K."/>
            <person name="Chiovitti A."/>
            <person name="Davis A.K."/>
            <person name="Demarest M.S."/>
            <person name="Detter J.C."/>
            <person name="Glavina T."/>
            <person name="Goodstein D."/>
            <person name="Hadi M.Z."/>
            <person name="Hellsten U."/>
            <person name="Hildebrand M."/>
            <person name="Jenkins B.D."/>
            <person name="Jurka J."/>
            <person name="Kapitonov V.V."/>
            <person name="Kroger N."/>
            <person name="Lau W.W."/>
            <person name="Lane T.W."/>
            <person name="Larimer F.W."/>
            <person name="Lippmeier J.C."/>
            <person name="Lucas S."/>
            <person name="Medina M."/>
            <person name="Montsant A."/>
            <person name="Obornik M."/>
            <person name="Parker M.S."/>
            <person name="Palenik B."/>
            <person name="Pazour G.J."/>
            <person name="Richardson P.M."/>
            <person name="Rynearson T.A."/>
            <person name="Saito M.A."/>
            <person name="Schwartz D.C."/>
            <person name="Thamatrakoln K."/>
            <person name="Valentin K."/>
            <person name="Vardi A."/>
            <person name="Wilkerson F.P."/>
            <person name="Rokhsar D.S."/>
        </authorList>
    </citation>
    <scope>NUCLEOTIDE SEQUENCE [LARGE SCALE GENOMIC DNA]</scope>
    <source>
        <strain evidence="6 7">CCMP1335</strain>
    </source>
</reference>
<dbReference type="GO" id="GO:0008173">
    <property type="term" value="F:RNA methyltransferase activity"/>
    <property type="evidence" value="ECO:0007669"/>
    <property type="project" value="InterPro"/>
</dbReference>
<comment type="similarity">
    <text evidence="1">Belongs to the class IV-like SAM-binding methyltransferase superfamily. RNA methyltransferase TrmH family.</text>
</comment>
<dbReference type="PANTHER" id="PTHR42786:SF1">
    <property type="entry name" value="TRNA (CYTIDINE_URIDINE-2'-O-)-METHYLTRANSFERASE TRMJ"/>
    <property type="match status" value="1"/>
</dbReference>
<evidence type="ECO:0000313" key="6">
    <source>
        <dbReference type="EMBL" id="EED91381.1"/>
    </source>
</evidence>
<evidence type="ECO:0000256" key="1">
    <source>
        <dbReference type="ARBA" id="ARBA00007228"/>
    </source>
</evidence>
<dbReference type="OMA" id="YVEPRIY"/>
<accession>B8C4T4</accession>
<dbReference type="KEGG" id="tps:THAPSDRAFT_6607"/>
<keyword evidence="7" id="KW-1185">Reference proteome</keyword>
<reference evidence="6 7" key="2">
    <citation type="journal article" date="2008" name="Nature">
        <title>The Phaeodactylum genome reveals the evolutionary history of diatom genomes.</title>
        <authorList>
            <person name="Bowler C."/>
            <person name="Allen A.E."/>
            <person name="Badger J.H."/>
            <person name="Grimwood J."/>
            <person name="Jabbari K."/>
            <person name="Kuo A."/>
            <person name="Maheswari U."/>
            <person name="Martens C."/>
            <person name="Maumus F."/>
            <person name="Otillar R.P."/>
            <person name="Rayko E."/>
            <person name="Salamov A."/>
            <person name="Vandepoele K."/>
            <person name="Beszteri B."/>
            <person name="Gruber A."/>
            <person name="Heijde M."/>
            <person name="Katinka M."/>
            <person name="Mock T."/>
            <person name="Valentin K."/>
            <person name="Verret F."/>
            <person name="Berges J.A."/>
            <person name="Brownlee C."/>
            <person name="Cadoret J.P."/>
            <person name="Chiovitti A."/>
            <person name="Choi C.J."/>
            <person name="Coesel S."/>
            <person name="De Martino A."/>
            <person name="Detter J.C."/>
            <person name="Durkin C."/>
            <person name="Falciatore A."/>
            <person name="Fournet J."/>
            <person name="Haruta M."/>
            <person name="Huysman M.J."/>
            <person name="Jenkins B.D."/>
            <person name="Jiroutova K."/>
            <person name="Jorgensen R.E."/>
            <person name="Joubert Y."/>
            <person name="Kaplan A."/>
            <person name="Kroger N."/>
            <person name="Kroth P.G."/>
            <person name="La Roche J."/>
            <person name="Lindquist E."/>
            <person name="Lommer M."/>
            <person name="Martin-Jezequel V."/>
            <person name="Lopez P.J."/>
            <person name="Lucas S."/>
            <person name="Mangogna M."/>
            <person name="McGinnis K."/>
            <person name="Medlin L.K."/>
            <person name="Montsant A."/>
            <person name="Oudot-Le Secq M.P."/>
            <person name="Napoli C."/>
            <person name="Obornik M."/>
            <person name="Parker M.S."/>
            <person name="Petit J.L."/>
            <person name="Porcel B.M."/>
            <person name="Poulsen N."/>
            <person name="Robison M."/>
            <person name="Rychlewski L."/>
            <person name="Rynearson T.A."/>
            <person name="Schmutz J."/>
            <person name="Shapiro H."/>
            <person name="Siaut M."/>
            <person name="Stanley M."/>
            <person name="Sussman M.R."/>
            <person name="Taylor A.R."/>
            <person name="Vardi A."/>
            <person name="von Dassow P."/>
            <person name="Vyverman W."/>
            <person name="Willis A."/>
            <person name="Wyrwicz L.S."/>
            <person name="Rokhsar D.S."/>
            <person name="Weissenbach J."/>
            <person name="Armbrust E.V."/>
            <person name="Green B.R."/>
            <person name="Van de Peer Y."/>
            <person name="Grigoriev I.V."/>
        </authorList>
    </citation>
    <scope>NUCLEOTIDE SEQUENCE [LARGE SCALE GENOMIC DNA]</scope>
    <source>
        <strain evidence="6 7">CCMP1335</strain>
    </source>
</reference>
<gene>
    <name evidence="6" type="ORF">THAPSDRAFT_6607</name>
</gene>
<dbReference type="InterPro" id="IPR029028">
    <property type="entry name" value="Alpha/beta_knot_MTases"/>
</dbReference>
<keyword evidence="4" id="KW-0949">S-adenosyl-L-methionine</keyword>
<dbReference type="GeneID" id="7446570"/>
<dbReference type="AlphaFoldDB" id="B8C4T4"/>
<sequence>MGFNDLTLVKPHDLKVLHRQKVIQRASGAMDVLTNAQTYSTLDDAVDGFNVVCGTGMPFDMYQTRLEREYVEPRIYFDGLISNVIANNHSTDDTNDRHQHSNSIRLALVFGSEKTGMTESDMDTCHVMLGIPTNPQFGSLNLAAAVQLIAYDWRVAIGGFEVQSSYQ</sequence>
<dbReference type="InterPro" id="IPR004384">
    <property type="entry name" value="RNA_MeTrfase_TrmJ/LasT"/>
</dbReference>
<dbReference type="InterPro" id="IPR029026">
    <property type="entry name" value="tRNA_m1G_MTases_N"/>
</dbReference>